<reference evidence="3 4" key="1">
    <citation type="submission" date="2020-07" db="EMBL/GenBank/DDBJ databases">
        <authorList>
            <person name="Criscuolo A."/>
        </authorList>
    </citation>
    <scope>NUCLEOTIDE SEQUENCE [LARGE SCALE GENOMIC DNA]</scope>
    <source>
        <strain evidence="4">CIP 111030</strain>
    </source>
</reference>
<dbReference type="EMBL" id="CAJEWE010000003">
    <property type="protein sequence ID" value="CAD2071006.1"/>
    <property type="molecule type" value="Genomic_DNA"/>
</dbReference>
<name>A0A6V7R117_9BACL</name>
<dbReference type="RefSeq" id="WP_186084520.1">
    <property type="nucleotide sequence ID" value="NZ_BMDB01000003.1"/>
</dbReference>
<keyword evidence="1" id="KW-0175">Coiled coil</keyword>
<gene>
    <name evidence="3" type="ORF">JEOSCH030_00140</name>
</gene>
<evidence type="ECO:0000313" key="3">
    <source>
        <dbReference type="EMBL" id="CAD2071006.1"/>
    </source>
</evidence>
<accession>A0A6V7R117</accession>
<feature type="coiled-coil region" evidence="1">
    <location>
        <begin position="23"/>
        <end position="50"/>
    </location>
</feature>
<evidence type="ECO:0000256" key="1">
    <source>
        <dbReference type="SAM" id="Coils"/>
    </source>
</evidence>
<keyword evidence="4" id="KW-1185">Reference proteome</keyword>
<dbReference type="PANTHER" id="PTHR38433">
    <property type="match status" value="1"/>
</dbReference>
<keyword evidence="2" id="KW-1133">Transmembrane helix</keyword>
<dbReference type="PANTHER" id="PTHR38433:SF1">
    <property type="entry name" value="DUF1641 DOMAIN-CONTAINING PROTEIN"/>
    <property type="match status" value="1"/>
</dbReference>
<keyword evidence="2" id="KW-0812">Transmembrane</keyword>
<keyword evidence="2" id="KW-0472">Membrane</keyword>
<evidence type="ECO:0000256" key="2">
    <source>
        <dbReference type="SAM" id="Phobius"/>
    </source>
</evidence>
<evidence type="ECO:0000313" key="4">
    <source>
        <dbReference type="Proteomes" id="UP000521032"/>
    </source>
</evidence>
<proteinExistence type="predicted"/>
<protein>
    <recommendedName>
        <fullName evidence="5">DUF1641 domain-containing protein</fullName>
    </recommendedName>
</protein>
<evidence type="ECO:0008006" key="5">
    <source>
        <dbReference type="Google" id="ProtNLM"/>
    </source>
</evidence>
<feature type="transmembrane region" description="Helical" evidence="2">
    <location>
        <begin position="188"/>
        <end position="206"/>
    </location>
</feature>
<organism evidence="3 4">
    <name type="scientific">Phocicoccus schoeneichii</name>
    <dbReference type="NCBI Taxonomy" id="1812261"/>
    <lineage>
        <taxon>Bacteria</taxon>
        <taxon>Bacillati</taxon>
        <taxon>Bacillota</taxon>
        <taxon>Bacilli</taxon>
        <taxon>Bacillales</taxon>
        <taxon>Salinicoccaceae</taxon>
        <taxon>Phocicoccus</taxon>
    </lineage>
</organism>
<sequence length="208" mass="23245">MAKATTKIRRMEIDPEEVRRKELRELEDQLIAHKDTLKNLFRLLDQLEEHEVFNLANAGLAQSDQVLNRVLKALVETDTDKSIRNALLLVEGLGKFDFDDIEPVILKVNKGFSNEPGEGGILGIFKTLTSKEFIDGLNYLLKFVKGFGTPLSQLKEEQGVIDPVQTVSEVLEEERNYPKEAPSSNNTIKYLGFAGAAALTVGALFLKK</sequence>
<dbReference type="AlphaFoldDB" id="A0A6V7R117"/>
<comment type="caution">
    <text evidence="3">The sequence shown here is derived from an EMBL/GenBank/DDBJ whole genome shotgun (WGS) entry which is preliminary data.</text>
</comment>
<dbReference type="Proteomes" id="UP000521032">
    <property type="component" value="Unassembled WGS sequence"/>
</dbReference>